<name>A0ABN3B9C4_9ACTN</name>
<feature type="compositionally biased region" description="Gly residues" evidence="1">
    <location>
        <begin position="25"/>
        <end position="36"/>
    </location>
</feature>
<evidence type="ECO:0000256" key="1">
    <source>
        <dbReference type="SAM" id="MobiDB-lite"/>
    </source>
</evidence>
<sequence length="178" mass="18115">MLRLTAVSVLVVLALTGFKGRGHGHGGGDGGGGGGCSSSSQDHDSSSSSTSSGGGYGSGTHHDYDDDDDSYGDDTTSSSSGGSTPSAHQDGTARLVSCATVMKPYATIEVTNPNAADSSFDVHIVFEDADDMTVNGTIKEVSVPANGTRTIRVPVDNAKESAPQVDHCDLDPVASYSW</sequence>
<evidence type="ECO:0000313" key="3">
    <source>
        <dbReference type="Proteomes" id="UP001501391"/>
    </source>
</evidence>
<reference evidence="2 3" key="1">
    <citation type="journal article" date="2019" name="Int. J. Syst. Evol. Microbiol.">
        <title>The Global Catalogue of Microorganisms (GCM) 10K type strain sequencing project: providing services to taxonomists for standard genome sequencing and annotation.</title>
        <authorList>
            <consortium name="The Broad Institute Genomics Platform"/>
            <consortium name="The Broad Institute Genome Sequencing Center for Infectious Disease"/>
            <person name="Wu L."/>
            <person name="Ma J."/>
        </authorList>
    </citation>
    <scope>NUCLEOTIDE SEQUENCE [LARGE SCALE GENOMIC DNA]</scope>
    <source>
        <strain evidence="2 3">JCM 14924</strain>
    </source>
</reference>
<dbReference type="Proteomes" id="UP001501391">
    <property type="component" value="Unassembled WGS sequence"/>
</dbReference>
<organism evidence="2 3">
    <name type="scientific">Streptomyces bangladeshensis</name>
    <dbReference type="NCBI Taxonomy" id="295352"/>
    <lineage>
        <taxon>Bacteria</taxon>
        <taxon>Bacillati</taxon>
        <taxon>Actinomycetota</taxon>
        <taxon>Actinomycetes</taxon>
        <taxon>Kitasatosporales</taxon>
        <taxon>Streptomycetaceae</taxon>
        <taxon>Streptomyces</taxon>
    </lineage>
</organism>
<comment type="caution">
    <text evidence="2">The sequence shown here is derived from an EMBL/GenBank/DDBJ whole genome shotgun (WGS) entry which is preliminary data.</text>
</comment>
<protein>
    <recommendedName>
        <fullName evidence="4">Secreted protein</fullName>
    </recommendedName>
</protein>
<accession>A0ABN3B9C4</accession>
<feature type="compositionally biased region" description="Low complexity" evidence="1">
    <location>
        <begin position="73"/>
        <end position="84"/>
    </location>
</feature>
<keyword evidence="3" id="KW-1185">Reference proteome</keyword>
<feature type="region of interest" description="Disordered" evidence="1">
    <location>
        <begin position="20"/>
        <end position="91"/>
    </location>
</feature>
<dbReference type="EMBL" id="BAAAOQ010000001">
    <property type="protein sequence ID" value="GAA2191055.1"/>
    <property type="molecule type" value="Genomic_DNA"/>
</dbReference>
<proteinExistence type="predicted"/>
<evidence type="ECO:0000313" key="2">
    <source>
        <dbReference type="EMBL" id="GAA2191055.1"/>
    </source>
</evidence>
<gene>
    <name evidence="2" type="ORF">GCM10009787_02700</name>
</gene>
<evidence type="ECO:0008006" key="4">
    <source>
        <dbReference type="Google" id="ProtNLM"/>
    </source>
</evidence>